<dbReference type="EMBL" id="LR877145">
    <property type="protein sequence ID" value="CAD2212905.1"/>
    <property type="molecule type" value="Genomic_DNA"/>
</dbReference>
<feature type="domain" description="tRNA intron endonuclease catalytic" evidence="1">
    <location>
        <begin position="89"/>
        <end position="172"/>
    </location>
</feature>
<keyword evidence="3" id="KW-1185">Reference proteome</keyword>
<proteinExistence type="predicted"/>
<keyword evidence="2" id="KW-0378">Hydrolase</keyword>
<dbReference type="InterPro" id="IPR006677">
    <property type="entry name" value="tRNA_intron_Endonuc_cat-like"/>
</dbReference>
<dbReference type="GO" id="GO:0000213">
    <property type="term" value="F:tRNA-intron lyase activity"/>
    <property type="evidence" value="ECO:0007669"/>
    <property type="project" value="InterPro"/>
</dbReference>
<sequence>MTSDDAIAIADTKGPLFLLDMGHHKDGNVEELWKKHFPQCYKKWHGWALSIEEVDYLLHQPNSEIRVELVEGSPAEKLYENMRKDNVLSISLYKTLSQERYALRSGSQFGALFIGYTLVQSSAIPEALRRRQLKHGEVLFYLGPLSELEKVRAARVAASVGKEAHVCSPQRKDGDNISWELEVLQVRKRKRQRSP</sequence>
<name>A0A7G2C058_9TRYP</name>
<reference evidence="2 3" key="1">
    <citation type="submission" date="2020-08" db="EMBL/GenBank/DDBJ databases">
        <authorList>
            <person name="Newling K."/>
            <person name="Davey J."/>
            <person name="Forrester S."/>
        </authorList>
    </citation>
    <scope>NUCLEOTIDE SEQUENCE [LARGE SCALE GENOMIC DNA]</scope>
    <source>
        <strain evidence="3">Crithidia deanei Carvalho (ATCC PRA-265)</strain>
    </source>
</reference>
<dbReference type="GO" id="GO:0006388">
    <property type="term" value="P:tRNA splicing, via endonucleolytic cleavage and ligation"/>
    <property type="evidence" value="ECO:0007669"/>
    <property type="project" value="InterPro"/>
</dbReference>
<keyword evidence="2" id="KW-0540">Nuclease</keyword>
<accession>A0A7G2C058</accession>
<evidence type="ECO:0000313" key="3">
    <source>
        <dbReference type="Proteomes" id="UP000515908"/>
    </source>
</evidence>
<dbReference type="OrthoDB" id="257112at2759"/>
<dbReference type="Pfam" id="PF01974">
    <property type="entry name" value="tRNA_int_endo"/>
    <property type="match status" value="1"/>
</dbReference>
<evidence type="ECO:0000313" key="2">
    <source>
        <dbReference type="EMBL" id="CAD2212905.1"/>
    </source>
</evidence>
<dbReference type="AlphaFoldDB" id="A0A7G2C058"/>
<protein>
    <submittedName>
        <fullName evidence="2">tRNA intron endonuclease, catalytic C-terminal domain containing protein, putative</fullName>
    </submittedName>
</protein>
<organism evidence="2 3">
    <name type="scientific">Angomonas deanei</name>
    <dbReference type="NCBI Taxonomy" id="59799"/>
    <lineage>
        <taxon>Eukaryota</taxon>
        <taxon>Discoba</taxon>
        <taxon>Euglenozoa</taxon>
        <taxon>Kinetoplastea</taxon>
        <taxon>Metakinetoplastina</taxon>
        <taxon>Trypanosomatida</taxon>
        <taxon>Trypanosomatidae</taxon>
        <taxon>Strigomonadinae</taxon>
        <taxon>Angomonas</taxon>
    </lineage>
</organism>
<keyword evidence="2" id="KW-0255">Endonuclease</keyword>
<dbReference type="Proteomes" id="UP000515908">
    <property type="component" value="Chromosome 01"/>
</dbReference>
<dbReference type="VEuPathDB" id="TriTrypDB:ADEAN_000032300"/>
<evidence type="ECO:0000259" key="1">
    <source>
        <dbReference type="Pfam" id="PF01974"/>
    </source>
</evidence>
<gene>
    <name evidence="2" type="ORF">ADEAN_000032300</name>
</gene>